<gene>
    <name evidence="9" type="ORF">PQG98_02645</name>
</gene>
<comment type="similarity">
    <text evidence="2">Belongs to the SusD family.</text>
</comment>
<dbReference type="InterPro" id="IPR012944">
    <property type="entry name" value="SusD_RagB_dom"/>
</dbReference>
<evidence type="ECO:0000256" key="5">
    <source>
        <dbReference type="ARBA" id="ARBA00023237"/>
    </source>
</evidence>
<organism evidence="9 10">
    <name type="scientific">Bacteroides zhangwenhongii</name>
    <dbReference type="NCBI Taxonomy" id="2650157"/>
    <lineage>
        <taxon>Bacteria</taxon>
        <taxon>Pseudomonadati</taxon>
        <taxon>Bacteroidota</taxon>
        <taxon>Bacteroidia</taxon>
        <taxon>Bacteroidales</taxon>
        <taxon>Bacteroidaceae</taxon>
        <taxon>Bacteroides</taxon>
    </lineage>
</organism>
<comment type="caution">
    <text evidence="9">The sequence shown here is derived from an EMBL/GenBank/DDBJ whole genome shotgun (WGS) entry which is preliminary data.</text>
</comment>
<keyword evidence="4" id="KW-0472">Membrane</keyword>
<dbReference type="InterPro" id="IPR011990">
    <property type="entry name" value="TPR-like_helical_dom_sf"/>
</dbReference>
<sequence>MKRTKIICGLMLSLIGFSSCTDLTENVYDQLTADEYFKGFTDKDVPGALGKVYNDLKMLYGGFDAHTAGCYLYTNEECSDLWVTPKRGGSWYDGGIYFRLNQHKWLYDDAHFLGNWRRAYTAINNCNRLLFEFANAGVNNDMVMAELKVARAFWYYILIDMFGNIPLVTQYDTPEGWLPETSKRADVFQFIVSEISQNMEHLADKSYGRWDKNAASMLLAKVYLNAEIWEGKGVTYWDEVIGLCDDIIGSHQYQLEADYKSPFVTNNEDSPEIVMGISNDDIYDGEGTFLPHLWTQHWKYQYHAATVTGFWGGCCATPEFANSYHPDDKRFEKSWMIGQLYDNTGQFGTPGAPMYCDPWDPRDAGKLLCYTKEVPLFEGDDIPTTGEQTGARLNKYEVKKGALNTLANDFVLFRYADVFFMKAEAMYRKAGKVATQDIVDLINDVRKRAFTDFTGDKVLKVSELNDDRFLQEYAWEFCQEGHRRQQLIRFGQFTTKKWFLHDSSDSYRNLFPIPREERLANPKLEQNPGYPTN</sequence>
<feature type="chain" id="PRO_5045132527" evidence="6">
    <location>
        <begin position="22"/>
        <end position="533"/>
    </location>
</feature>
<evidence type="ECO:0000313" key="9">
    <source>
        <dbReference type="EMBL" id="MDC7135244.1"/>
    </source>
</evidence>
<keyword evidence="3 6" id="KW-0732">Signal</keyword>
<reference evidence="9 10" key="1">
    <citation type="submission" date="2023-01" db="EMBL/GenBank/DDBJ databases">
        <title>Exploring GABA producing Bacteroides strains toward improving mental health.</title>
        <authorList>
            <person name="Yousuf B."/>
            <person name="Bouhlel N.E."/>
            <person name="Mottawea W."/>
            <person name="Hammami R."/>
        </authorList>
    </citation>
    <scope>NUCLEOTIDE SEQUENCE [LARGE SCALE GENOMIC DNA]</scope>
    <source>
        <strain evidence="9 10">UO.H1054</strain>
    </source>
</reference>
<evidence type="ECO:0000259" key="7">
    <source>
        <dbReference type="Pfam" id="PF07980"/>
    </source>
</evidence>
<feature type="signal peptide" evidence="6">
    <location>
        <begin position="1"/>
        <end position="21"/>
    </location>
</feature>
<dbReference type="InterPro" id="IPR033985">
    <property type="entry name" value="SusD-like_N"/>
</dbReference>
<keyword evidence="5" id="KW-0998">Cell outer membrane</keyword>
<evidence type="ECO:0000313" key="10">
    <source>
        <dbReference type="Proteomes" id="UP001215398"/>
    </source>
</evidence>
<dbReference type="Proteomes" id="UP001215398">
    <property type="component" value="Unassembled WGS sequence"/>
</dbReference>
<accession>A0ABT5H3T4</accession>
<evidence type="ECO:0000256" key="3">
    <source>
        <dbReference type="ARBA" id="ARBA00022729"/>
    </source>
</evidence>
<name>A0ABT5H3T4_9BACE</name>
<dbReference type="Pfam" id="PF14322">
    <property type="entry name" value="SusD-like_3"/>
    <property type="match status" value="1"/>
</dbReference>
<keyword evidence="10" id="KW-1185">Reference proteome</keyword>
<dbReference type="Pfam" id="PF07980">
    <property type="entry name" value="SusD_RagB"/>
    <property type="match status" value="1"/>
</dbReference>
<protein>
    <submittedName>
        <fullName evidence="9">RagB/SusD family nutrient uptake outer membrane protein</fullName>
    </submittedName>
</protein>
<comment type="subcellular location">
    <subcellularLocation>
        <location evidence="1">Cell outer membrane</location>
    </subcellularLocation>
</comment>
<dbReference type="EMBL" id="JAQPYS010000016">
    <property type="protein sequence ID" value="MDC7135244.1"/>
    <property type="molecule type" value="Genomic_DNA"/>
</dbReference>
<dbReference type="PROSITE" id="PS51257">
    <property type="entry name" value="PROKAR_LIPOPROTEIN"/>
    <property type="match status" value="1"/>
</dbReference>
<evidence type="ECO:0000256" key="1">
    <source>
        <dbReference type="ARBA" id="ARBA00004442"/>
    </source>
</evidence>
<evidence type="ECO:0000256" key="2">
    <source>
        <dbReference type="ARBA" id="ARBA00006275"/>
    </source>
</evidence>
<evidence type="ECO:0000256" key="4">
    <source>
        <dbReference type="ARBA" id="ARBA00023136"/>
    </source>
</evidence>
<dbReference type="RefSeq" id="WP_272719594.1">
    <property type="nucleotide sequence ID" value="NZ_JAQPYS010000016.1"/>
</dbReference>
<dbReference type="SUPFAM" id="SSF48452">
    <property type="entry name" value="TPR-like"/>
    <property type="match status" value="1"/>
</dbReference>
<evidence type="ECO:0000259" key="8">
    <source>
        <dbReference type="Pfam" id="PF14322"/>
    </source>
</evidence>
<evidence type="ECO:0000256" key="6">
    <source>
        <dbReference type="SAM" id="SignalP"/>
    </source>
</evidence>
<proteinExistence type="inferred from homology"/>
<feature type="domain" description="RagB/SusD" evidence="7">
    <location>
        <begin position="320"/>
        <end position="530"/>
    </location>
</feature>
<feature type="domain" description="SusD-like N-terminal" evidence="8">
    <location>
        <begin position="98"/>
        <end position="224"/>
    </location>
</feature>
<dbReference type="Gene3D" id="1.25.40.390">
    <property type="match status" value="1"/>
</dbReference>